<comment type="caution">
    <text evidence="4">The sequence shown here is derived from an EMBL/GenBank/DDBJ whole genome shotgun (WGS) entry which is preliminary data.</text>
</comment>
<evidence type="ECO:0000259" key="3">
    <source>
        <dbReference type="PROSITE" id="PS51736"/>
    </source>
</evidence>
<keyword evidence="1" id="KW-0238">DNA-binding</keyword>
<evidence type="ECO:0000256" key="2">
    <source>
        <dbReference type="ARBA" id="ARBA00023172"/>
    </source>
</evidence>
<dbReference type="InterPro" id="IPR036162">
    <property type="entry name" value="Resolvase-like_N_sf"/>
</dbReference>
<dbReference type="RefSeq" id="WP_044437726.1">
    <property type="nucleotide sequence ID" value="NZ_BJYZ01000092.1"/>
</dbReference>
<dbReference type="PANTHER" id="PTHR30461:SF2">
    <property type="entry name" value="SERINE RECOMBINASE PINE-RELATED"/>
    <property type="match status" value="1"/>
</dbReference>
<name>A0A512E430_9PROT</name>
<dbReference type="PANTHER" id="PTHR30461">
    <property type="entry name" value="DNA-INVERTASE FROM LAMBDOID PROPHAGE"/>
    <property type="match status" value="1"/>
</dbReference>
<protein>
    <submittedName>
        <fullName evidence="4">Resolvase</fullName>
    </submittedName>
</protein>
<proteinExistence type="predicted"/>
<dbReference type="PROSITE" id="PS51736">
    <property type="entry name" value="RECOMBINASES_3"/>
    <property type="match status" value="1"/>
</dbReference>
<accession>A0A512E430</accession>
<reference evidence="4 5" key="1">
    <citation type="submission" date="2019-07" db="EMBL/GenBank/DDBJ databases">
        <title>Whole genome shotgun sequence of Skermanella aerolata NBRC 106429.</title>
        <authorList>
            <person name="Hosoyama A."/>
            <person name="Uohara A."/>
            <person name="Ohji S."/>
            <person name="Ichikawa N."/>
        </authorList>
    </citation>
    <scope>NUCLEOTIDE SEQUENCE [LARGE SCALE GENOMIC DNA]</scope>
    <source>
        <strain evidence="4 5">NBRC 106429</strain>
    </source>
</reference>
<dbReference type="GO" id="GO:0000150">
    <property type="term" value="F:DNA strand exchange activity"/>
    <property type="evidence" value="ECO:0007669"/>
    <property type="project" value="InterPro"/>
</dbReference>
<sequence>MKVYGYTRVSTERQADEGESLDVQQRQISGYAMMKGLEIGRVFVERGVSGSTCLTDRPQGAALLAALEPGDVVVTAKLDRMFRSALDALDVLQHLKTRGISLHMVDLGGDVTGNGISKLVFTILSAVAEAERDRIRERVRDVKRDQKERNRFLGGTVPFGMKLAEDGALVPDAQAQAAIVTMREARAAGSSLRHCAELVQERHGLDVSHMTVKRVLEAEKTAA</sequence>
<dbReference type="CDD" id="cd03768">
    <property type="entry name" value="SR_ResInv"/>
    <property type="match status" value="1"/>
</dbReference>
<feature type="domain" description="Resolvase/invertase-type recombinase catalytic" evidence="3">
    <location>
        <begin position="2"/>
        <end position="150"/>
    </location>
</feature>
<dbReference type="SUPFAM" id="SSF53041">
    <property type="entry name" value="Resolvase-like"/>
    <property type="match status" value="1"/>
</dbReference>
<dbReference type="Gene3D" id="3.40.50.1390">
    <property type="entry name" value="Resolvase, N-terminal catalytic domain"/>
    <property type="match status" value="1"/>
</dbReference>
<evidence type="ECO:0000313" key="4">
    <source>
        <dbReference type="EMBL" id="GEO43496.1"/>
    </source>
</evidence>
<dbReference type="InterPro" id="IPR006119">
    <property type="entry name" value="Resolv_N"/>
</dbReference>
<keyword evidence="2" id="KW-0233">DNA recombination</keyword>
<dbReference type="InterPro" id="IPR050639">
    <property type="entry name" value="SSR_resolvase"/>
</dbReference>
<dbReference type="Proteomes" id="UP000321523">
    <property type="component" value="Unassembled WGS sequence"/>
</dbReference>
<keyword evidence="5" id="KW-1185">Reference proteome</keyword>
<evidence type="ECO:0000256" key="1">
    <source>
        <dbReference type="ARBA" id="ARBA00023125"/>
    </source>
</evidence>
<dbReference type="GO" id="GO:0003677">
    <property type="term" value="F:DNA binding"/>
    <property type="evidence" value="ECO:0007669"/>
    <property type="project" value="UniProtKB-KW"/>
</dbReference>
<dbReference type="EMBL" id="BJYZ01000092">
    <property type="protein sequence ID" value="GEO43496.1"/>
    <property type="molecule type" value="Genomic_DNA"/>
</dbReference>
<organism evidence="4 5">
    <name type="scientific">Skermanella aerolata</name>
    <dbReference type="NCBI Taxonomy" id="393310"/>
    <lineage>
        <taxon>Bacteria</taxon>
        <taxon>Pseudomonadati</taxon>
        <taxon>Pseudomonadota</taxon>
        <taxon>Alphaproteobacteria</taxon>
        <taxon>Rhodospirillales</taxon>
        <taxon>Azospirillaceae</taxon>
        <taxon>Skermanella</taxon>
    </lineage>
</organism>
<gene>
    <name evidence="4" type="ORF">SAE02_76440</name>
</gene>
<dbReference type="Pfam" id="PF00239">
    <property type="entry name" value="Resolvase"/>
    <property type="match status" value="1"/>
</dbReference>
<dbReference type="OrthoDB" id="9800103at2"/>
<dbReference type="SMART" id="SM00857">
    <property type="entry name" value="Resolvase"/>
    <property type="match status" value="1"/>
</dbReference>
<dbReference type="AlphaFoldDB" id="A0A512E430"/>
<evidence type="ECO:0000313" key="5">
    <source>
        <dbReference type="Proteomes" id="UP000321523"/>
    </source>
</evidence>